<dbReference type="GO" id="GO:0070402">
    <property type="term" value="F:NADPH binding"/>
    <property type="evidence" value="ECO:0007669"/>
    <property type="project" value="TreeGrafter"/>
</dbReference>
<dbReference type="Pfam" id="PF00107">
    <property type="entry name" value="ADH_zinc_N"/>
    <property type="match status" value="1"/>
</dbReference>
<sequence>MQIWQIQSTDGAGQLRQASASSPACGPEDIRVAVRSVGINRADLLQMRGLYPAPPGAPADIPGLEYAGEIVETGARVRARQVGDRVMGLVAGGAYATELVVHELDTLPVPANLGWAEAAAFPEAYLTAYRALFLEGGIQPGQWALIRAATSVVGIAGLQLLRTFGSFSVGSSRHQERLDQLGADMPDVPLVDAGDNLPEAVRTATDGGADVALDMLGGEALAQGLEALRDEGCLVLIGLLQGRKVQLDTARLLFRRLTIRAMTMRTLPLGRRLQLMSVARERLLPHLARGTLNPRVAASHDFSRAPEAIAAMQQGEHVGKIVLTVG</sequence>
<dbReference type="Gene3D" id="3.90.180.10">
    <property type="entry name" value="Medium-chain alcohol dehydrogenases, catalytic domain"/>
    <property type="match status" value="1"/>
</dbReference>
<dbReference type="InterPro" id="IPR013149">
    <property type="entry name" value="ADH-like_C"/>
</dbReference>
<dbReference type="InterPro" id="IPR011032">
    <property type="entry name" value="GroES-like_sf"/>
</dbReference>
<feature type="domain" description="Enoyl reductase (ER)" evidence="3">
    <location>
        <begin position="11"/>
        <end position="323"/>
    </location>
</feature>
<evidence type="ECO:0000313" key="4">
    <source>
        <dbReference type="EMBL" id="MCP1673784.1"/>
    </source>
</evidence>
<dbReference type="PANTHER" id="PTHR48106:SF8">
    <property type="entry name" value="OS02G0805600 PROTEIN"/>
    <property type="match status" value="1"/>
</dbReference>
<evidence type="ECO:0000313" key="5">
    <source>
        <dbReference type="Proteomes" id="UP001205843"/>
    </source>
</evidence>
<name>A0AAE3G2E4_9GAMM</name>
<dbReference type="SMART" id="SM00829">
    <property type="entry name" value="PKS_ER"/>
    <property type="match status" value="1"/>
</dbReference>
<evidence type="ECO:0000256" key="2">
    <source>
        <dbReference type="ARBA" id="ARBA00023002"/>
    </source>
</evidence>
<gene>
    <name evidence="4" type="ORF">J2T57_000883</name>
</gene>
<dbReference type="Proteomes" id="UP001205843">
    <property type="component" value="Unassembled WGS sequence"/>
</dbReference>
<keyword evidence="1" id="KW-0521">NADP</keyword>
<dbReference type="AlphaFoldDB" id="A0AAE3G2E4"/>
<proteinExistence type="predicted"/>
<evidence type="ECO:0000259" key="3">
    <source>
        <dbReference type="SMART" id="SM00829"/>
    </source>
</evidence>
<dbReference type="EC" id="1.6.5.5" evidence="4"/>
<dbReference type="Gene3D" id="3.40.50.720">
    <property type="entry name" value="NAD(P)-binding Rossmann-like Domain"/>
    <property type="match status" value="1"/>
</dbReference>
<dbReference type="InterPro" id="IPR020843">
    <property type="entry name" value="ER"/>
</dbReference>
<dbReference type="PANTHER" id="PTHR48106">
    <property type="entry name" value="QUINONE OXIDOREDUCTASE PIG3-RELATED"/>
    <property type="match status" value="1"/>
</dbReference>
<dbReference type="InterPro" id="IPR013154">
    <property type="entry name" value="ADH-like_N"/>
</dbReference>
<dbReference type="InterPro" id="IPR036291">
    <property type="entry name" value="NAD(P)-bd_dom_sf"/>
</dbReference>
<accession>A0AAE3G2E4</accession>
<dbReference type="Pfam" id="PF08240">
    <property type="entry name" value="ADH_N"/>
    <property type="match status" value="1"/>
</dbReference>
<dbReference type="RefSeq" id="WP_253474804.1">
    <property type="nucleotide sequence ID" value="NZ_JALJXV010000002.1"/>
</dbReference>
<organism evidence="4 5">
    <name type="scientific">Natronocella acetinitrilica</name>
    <dbReference type="NCBI Taxonomy" id="414046"/>
    <lineage>
        <taxon>Bacteria</taxon>
        <taxon>Pseudomonadati</taxon>
        <taxon>Pseudomonadota</taxon>
        <taxon>Gammaproteobacteria</taxon>
        <taxon>Chromatiales</taxon>
        <taxon>Ectothiorhodospiraceae</taxon>
        <taxon>Natronocella</taxon>
    </lineage>
</organism>
<dbReference type="EMBL" id="JALJXV010000002">
    <property type="protein sequence ID" value="MCP1673784.1"/>
    <property type="molecule type" value="Genomic_DNA"/>
</dbReference>
<dbReference type="GO" id="GO:0003960">
    <property type="term" value="F:quinone reductase (NADPH) activity"/>
    <property type="evidence" value="ECO:0007669"/>
    <property type="project" value="UniProtKB-EC"/>
</dbReference>
<reference evidence="4" key="1">
    <citation type="submission" date="2022-03" db="EMBL/GenBank/DDBJ databases">
        <title>Genomic Encyclopedia of Type Strains, Phase III (KMG-III): the genomes of soil and plant-associated and newly described type strains.</title>
        <authorList>
            <person name="Whitman W."/>
        </authorList>
    </citation>
    <scope>NUCLEOTIDE SEQUENCE</scope>
    <source>
        <strain evidence="4">ANL 6-2</strain>
    </source>
</reference>
<comment type="caution">
    <text evidence="4">The sequence shown here is derived from an EMBL/GenBank/DDBJ whole genome shotgun (WGS) entry which is preliminary data.</text>
</comment>
<dbReference type="SUPFAM" id="SSF51735">
    <property type="entry name" value="NAD(P)-binding Rossmann-fold domains"/>
    <property type="match status" value="1"/>
</dbReference>
<evidence type="ECO:0000256" key="1">
    <source>
        <dbReference type="ARBA" id="ARBA00022857"/>
    </source>
</evidence>
<dbReference type="SUPFAM" id="SSF50129">
    <property type="entry name" value="GroES-like"/>
    <property type="match status" value="1"/>
</dbReference>
<protein>
    <submittedName>
        <fullName evidence="4">NADPH2:quinone reductase</fullName>
        <ecNumber evidence="4">1.6.5.5</ecNumber>
    </submittedName>
</protein>
<keyword evidence="2 4" id="KW-0560">Oxidoreductase</keyword>
<keyword evidence="5" id="KW-1185">Reference proteome</keyword>